<dbReference type="GO" id="GO:0016020">
    <property type="term" value="C:membrane"/>
    <property type="evidence" value="ECO:0007669"/>
    <property type="project" value="UniProtKB-SubCell"/>
</dbReference>
<feature type="region of interest" description="Disordered" evidence="7">
    <location>
        <begin position="796"/>
        <end position="864"/>
    </location>
</feature>
<evidence type="ECO:0000256" key="3">
    <source>
        <dbReference type="ARBA" id="ARBA00022692"/>
    </source>
</evidence>
<evidence type="ECO:0000256" key="1">
    <source>
        <dbReference type="ARBA" id="ARBA00004141"/>
    </source>
</evidence>
<comment type="similarity">
    <text evidence="2">Belongs to the transient receptor potential (TRP) ion channel family.</text>
</comment>
<gene>
    <name evidence="11" type="ORF">BCR37DRAFT_68807</name>
</gene>
<protein>
    <recommendedName>
        <fullName evidence="10">ML-like domain-containing protein</fullName>
    </recommendedName>
</protein>
<organism evidence="11 12">
    <name type="scientific">Protomyces lactucae-debilis</name>
    <dbReference type="NCBI Taxonomy" id="2754530"/>
    <lineage>
        <taxon>Eukaryota</taxon>
        <taxon>Fungi</taxon>
        <taxon>Dikarya</taxon>
        <taxon>Ascomycota</taxon>
        <taxon>Taphrinomycotina</taxon>
        <taxon>Taphrinomycetes</taxon>
        <taxon>Taphrinales</taxon>
        <taxon>Protomycetaceae</taxon>
        <taxon>Protomyces</taxon>
    </lineage>
</organism>
<comment type="caution">
    <text evidence="11">The sequence shown here is derived from an EMBL/GenBank/DDBJ whole genome shotgun (WGS) entry which is preliminary data.</text>
</comment>
<feature type="domain" description="ML-like" evidence="10">
    <location>
        <begin position="27"/>
        <end position="186"/>
    </location>
</feature>
<dbReference type="Pfam" id="PF06011">
    <property type="entry name" value="TRP"/>
    <property type="match status" value="1"/>
</dbReference>
<feature type="transmembrane region" description="Helical" evidence="8">
    <location>
        <begin position="384"/>
        <end position="409"/>
    </location>
</feature>
<evidence type="ECO:0000256" key="9">
    <source>
        <dbReference type="SAM" id="SignalP"/>
    </source>
</evidence>
<dbReference type="EMBL" id="MCFI01000013">
    <property type="protein sequence ID" value="ORY80437.1"/>
    <property type="molecule type" value="Genomic_DNA"/>
</dbReference>
<evidence type="ECO:0000256" key="5">
    <source>
        <dbReference type="ARBA" id="ARBA00022989"/>
    </source>
</evidence>
<evidence type="ECO:0000313" key="12">
    <source>
        <dbReference type="Proteomes" id="UP000193685"/>
    </source>
</evidence>
<proteinExistence type="inferred from homology"/>
<feature type="transmembrane region" description="Helical" evidence="8">
    <location>
        <begin position="315"/>
        <end position="338"/>
    </location>
</feature>
<dbReference type="OrthoDB" id="5312224at2759"/>
<evidence type="ECO:0000256" key="7">
    <source>
        <dbReference type="SAM" id="MobiDB-lite"/>
    </source>
</evidence>
<feature type="transmembrane region" description="Helical" evidence="8">
    <location>
        <begin position="186"/>
        <end position="209"/>
    </location>
</feature>
<feature type="transmembrane region" description="Helical" evidence="8">
    <location>
        <begin position="358"/>
        <end position="377"/>
    </location>
</feature>
<evidence type="ECO:0000259" key="10">
    <source>
        <dbReference type="SMART" id="SM01320"/>
    </source>
</evidence>
<dbReference type="PANTHER" id="PTHR31145:SF6">
    <property type="entry name" value="INTEGRAL MEMBRANE PROTEIN (AFU_ORTHOLOGUE AFUA_7G01610)"/>
    <property type="match status" value="1"/>
</dbReference>
<dbReference type="SMART" id="SM01320">
    <property type="entry name" value="TRP_N"/>
    <property type="match status" value="1"/>
</dbReference>
<dbReference type="AlphaFoldDB" id="A0A1Y2F9X8"/>
<feature type="compositionally biased region" description="Polar residues" evidence="7">
    <location>
        <begin position="811"/>
        <end position="832"/>
    </location>
</feature>
<dbReference type="GO" id="GO:0055085">
    <property type="term" value="P:transmembrane transport"/>
    <property type="evidence" value="ECO:0007669"/>
    <property type="project" value="TreeGrafter"/>
</dbReference>
<feature type="signal peptide" evidence="9">
    <location>
        <begin position="1"/>
        <end position="26"/>
    </location>
</feature>
<dbReference type="GeneID" id="63789039"/>
<dbReference type="RefSeq" id="XP_040724325.1">
    <property type="nucleotide sequence ID" value="XM_040872440.1"/>
</dbReference>
<feature type="transmembrane region" description="Helical" evidence="8">
    <location>
        <begin position="528"/>
        <end position="554"/>
    </location>
</feature>
<feature type="region of interest" description="Disordered" evidence="7">
    <location>
        <begin position="902"/>
        <end position="928"/>
    </location>
</feature>
<feature type="transmembrane region" description="Helical" evidence="8">
    <location>
        <begin position="468"/>
        <end position="484"/>
    </location>
</feature>
<evidence type="ECO:0000256" key="2">
    <source>
        <dbReference type="ARBA" id="ARBA00010642"/>
    </source>
</evidence>
<feature type="chain" id="PRO_5013005637" description="ML-like domain-containing protein" evidence="9">
    <location>
        <begin position="27"/>
        <end position="988"/>
    </location>
</feature>
<keyword evidence="12" id="KW-1185">Reference proteome</keyword>
<keyword evidence="3 8" id="KW-0812">Transmembrane</keyword>
<name>A0A1Y2F9X8_PROLT</name>
<accession>A0A1Y2F9X8</accession>
<dbReference type="InterPro" id="IPR032800">
    <property type="entry name" value="TRP_N"/>
</dbReference>
<dbReference type="PANTHER" id="PTHR31145">
    <property type="entry name" value="INTEGRAL MEMBRANE PROTEIN (AFU_ORTHOLOGUE AFUA_7G01610)"/>
    <property type="match status" value="1"/>
</dbReference>
<keyword evidence="4 9" id="KW-0732">Signal</keyword>
<evidence type="ECO:0000256" key="4">
    <source>
        <dbReference type="ARBA" id="ARBA00022729"/>
    </source>
</evidence>
<evidence type="ECO:0000256" key="6">
    <source>
        <dbReference type="ARBA" id="ARBA00023136"/>
    </source>
</evidence>
<dbReference type="InterPro" id="IPR010308">
    <property type="entry name" value="TRP_C"/>
</dbReference>
<dbReference type="Proteomes" id="UP000193685">
    <property type="component" value="Unassembled WGS sequence"/>
</dbReference>
<sequence length="988" mass="108416">MTGQHRSSLVPFAGLLWLLLICATAAQSNLNLTFTNCLNPRSRNASTPLFTPLRVVADLNTTSQRLRFSIYGNVTGSIADTNEENTLASALTNTIEVSGYTQRRVEERLCNISYNDAAIYAGARVKTCPVGPGLAHLEFETPLDFGYTFSSITNTIRINDPASTNYEAGCLQVTVTPPFPDDLDAILTYVPLAILILVGIKVVLVAVLNPWSGTLDPYRSFSNFGMDTNALRMATPGFSDCLAYIQFAAYTSMLRLSYPGFFQLATSRFAWSLLLFESSPITKALNFFPQRNSDIASFINHVGAARQDAWRSFMIWFLIIEACVAALVGILVGLWWLLTPSSTDLTMKNLPFLGGCLLRIYYWLLLPLSLFTCYQLVTAQQSNAGLVASAALVLMIFVVLFPVGLLIMLPRHQPQQDLFEDISLLNLWGPLYNTYSESAILVWIPNMILLIARGMVVGLLINYGTAQIVLLIAIEALNVAVIFWKRPWPATTNTTIVQLIMSSFRIVILFLMVPFIPSLNIEPGQREWIGYIVLIFHAIVMIFLVLGNCLLTLLELAIRLLVIVPQDEGAKVIFGARQLRSRRRPKQFASVILGNGASKDHSMSQQQSFANLLEAKEDSPFFRRPRHGTRAESIVGTTQHRASTPTDVLSMNGESITSRASPLDPPLSGDVRSSSYVRVMPSESFLLSPSRPHLHSRPTSSTTHIADAADKLDSYELTLAPTEDAERRGVDYAVREADIYHPQNSGELLGPSKKLGTGPADPAGVHFRRFNWTPWRRTRRNPEKGKFVVVRSSPAMTTGSGAIGTSGSALQRRSSSLTSTGQPVHLTSTETSRVGPASPTYDIQEQDEEEYDSSPHGLTGTRPSIKIDTSNYAAFDSVASPDSFEMISPSNEQMQARLLNTQHARQQGTGSSTSRETDASSRATDQMSTTADLAMLLQRPTVGDRVDSYRSHTSHGSVPSARVSSAVRTGPGVQAGRSAQLINLDLDA</sequence>
<evidence type="ECO:0000313" key="11">
    <source>
        <dbReference type="EMBL" id="ORY80437.1"/>
    </source>
</evidence>
<dbReference type="STRING" id="56484.A0A1Y2F9X8"/>
<reference evidence="11 12" key="1">
    <citation type="submission" date="2016-07" db="EMBL/GenBank/DDBJ databases">
        <title>Pervasive Adenine N6-methylation of Active Genes in Fungi.</title>
        <authorList>
            <consortium name="DOE Joint Genome Institute"/>
            <person name="Mondo S.J."/>
            <person name="Dannebaum R.O."/>
            <person name="Kuo R.C."/>
            <person name="Labutti K."/>
            <person name="Haridas S."/>
            <person name="Kuo A."/>
            <person name="Salamov A."/>
            <person name="Ahrendt S.R."/>
            <person name="Lipzen A."/>
            <person name="Sullivan W."/>
            <person name="Andreopoulos W.B."/>
            <person name="Clum A."/>
            <person name="Lindquist E."/>
            <person name="Daum C."/>
            <person name="Ramamoorthy G.K."/>
            <person name="Gryganskyi A."/>
            <person name="Culley D."/>
            <person name="Magnuson J.K."/>
            <person name="James T.Y."/>
            <person name="O'Malley M.A."/>
            <person name="Stajich J.E."/>
            <person name="Spatafora J.W."/>
            <person name="Visel A."/>
            <person name="Grigoriev I.V."/>
        </authorList>
    </citation>
    <scope>NUCLEOTIDE SEQUENCE [LARGE SCALE GENOMIC DNA]</scope>
    <source>
        <strain evidence="11 12">12-1054</strain>
    </source>
</reference>
<feature type="transmembrane region" description="Helical" evidence="8">
    <location>
        <begin position="440"/>
        <end position="461"/>
    </location>
</feature>
<keyword evidence="5 8" id="KW-1133">Transmembrane helix</keyword>
<dbReference type="InterPro" id="IPR040241">
    <property type="entry name" value="TRP_Flc/Pkd2-like"/>
</dbReference>
<evidence type="ECO:0000256" key="8">
    <source>
        <dbReference type="SAM" id="Phobius"/>
    </source>
</evidence>
<feature type="transmembrane region" description="Helical" evidence="8">
    <location>
        <begin position="496"/>
        <end position="516"/>
    </location>
</feature>
<comment type="subcellular location">
    <subcellularLocation>
        <location evidence="1">Membrane</location>
        <topology evidence="1">Multi-pass membrane protein</topology>
    </subcellularLocation>
</comment>
<feature type="region of interest" description="Disordered" evidence="7">
    <location>
        <begin position="946"/>
        <end position="972"/>
    </location>
</feature>
<feature type="compositionally biased region" description="Low complexity" evidence="7">
    <location>
        <begin position="796"/>
        <end position="809"/>
    </location>
</feature>
<keyword evidence="6 8" id="KW-0472">Membrane</keyword>
<feature type="compositionally biased region" description="Low complexity" evidence="7">
    <location>
        <begin position="957"/>
        <end position="968"/>
    </location>
</feature>